<dbReference type="GO" id="GO:0016887">
    <property type="term" value="F:ATP hydrolysis activity"/>
    <property type="evidence" value="ECO:0007669"/>
    <property type="project" value="InterPro"/>
</dbReference>
<dbReference type="EMBL" id="CP017316">
    <property type="protein sequence ID" value="AOT61852.1"/>
    <property type="molecule type" value="Genomic_DNA"/>
</dbReference>
<dbReference type="Proteomes" id="UP000095349">
    <property type="component" value="Chromosome"/>
</dbReference>
<dbReference type="InterPro" id="IPR017871">
    <property type="entry name" value="ABC_transporter-like_CS"/>
</dbReference>
<dbReference type="AlphaFoldDB" id="A0A1D8G8T7"/>
<dbReference type="PROSITE" id="PS50893">
    <property type="entry name" value="ABC_TRANSPORTER_2"/>
    <property type="match status" value="1"/>
</dbReference>
<evidence type="ECO:0000256" key="8">
    <source>
        <dbReference type="ARBA" id="ARBA00023065"/>
    </source>
</evidence>
<evidence type="ECO:0000256" key="3">
    <source>
        <dbReference type="ARBA" id="ARBA00022475"/>
    </source>
</evidence>
<evidence type="ECO:0000256" key="1">
    <source>
        <dbReference type="ARBA" id="ARBA00004202"/>
    </source>
</evidence>
<dbReference type="PANTHER" id="PTHR42771">
    <property type="entry name" value="IRON(3+)-HYDROXAMATE IMPORT ATP-BINDING PROTEIN FHUC"/>
    <property type="match status" value="1"/>
</dbReference>
<name>A0A1D8G8T7_9ACTN</name>
<dbReference type="InterPro" id="IPR051535">
    <property type="entry name" value="Siderophore_ABC-ATPase"/>
</dbReference>
<dbReference type="InterPro" id="IPR003593">
    <property type="entry name" value="AAA+_ATPase"/>
</dbReference>
<dbReference type="CDD" id="cd03214">
    <property type="entry name" value="ABC_Iron-Siderophores_B12_Hemin"/>
    <property type="match status" value="1"/>
</dbReference>
<proteinExistence type="predicted"/>
<dbReference type="FunFam" id="3.40.50.300:FF:000134">
    <property type="entry name" value="Iron-enterobactin ABC transporter ATP-binding protein"/>
    <property type="match status" value="1"/>
</dbReference>
<feature type="region of interest" description="Disordered" evidence="10">
    <location>
        <begin position="1"/>
        <end position="61"/>
    </location>
</feature>
<dbReference type="STRING" id="285473.A4G23_04743"/>
<dbReference type="PROSITE" id="PS00211">
    <property type="entry name" value="ABC_TRANSPORTER_1"/>
    <property type="match status" value="1"/>
</dbReference>
<evidence type="ECO:0000256" key="2">
    <source>
        <dbReference type="ARBA" id="ARBA00022448"/>
    </source>
</evidence>
<protein>
    <submittedName>
        <fullName evidence="12">Putative siderophore transport system ATP-binding protein YusV</fullName>
    </submittedName>
</protein>
<evidence type="ECO:0000256" key="10">
    <source>
        <dbReference type="SAM" id="MobiDB-lite"/>
    </source>
</evidence>
<dbReference type="KEGG" id="srn:A4G23_04743"/>
<dbReference type="GO" id="GO:0005886">
    <property type="term" value="C:plasma membrane"/>
    <property type="evidence" value="ECO:0007669"/>
    <property type="project" value="UniProtKB-SubCell"/>
</dbReference>
<dbReference type="GO" id="GO:0005524">
    <property type="term" value="F:ATP binding"/>
    <property type="evidence" value="ECO:0007669"/>
    <property type="project" value="UniProtKB-KW"/>
</dbReference>
<dbReference type="PANTHER" id="PTHR42771:SF2">
    <property type="entry name" value="IRON(3+)-HYDROXAMATE IMPORT ATP-BINDING PROTEIN FHUC"/>
    <property type="match status" value="1"/>
</dbReference>
<keyword evidence="8" id="KW-0406">Ion transport</keyword>
<feature type="domain" description="ABC transporter" evidence="11">
    <location>
        <begin position="62"/>
        <end position="298"/>
    </location>
</feature>
<dbReference type="InterPro" id="IPR027417">
    <property type="entry name" value="P-loop_NTPase"/>
</dbReference>
<dbReference type="SMART" id="SM00382">
    <property type="entry name" value="AAA"/>
    <property type="match status" value="1"/>
</dbReference>
<evidence type="ECO:0000256" key="6">
    <source>
        <dbReference type="ARBA" id="ARBA00022840"/>
    </source>
</evidence>
<reference evidence="12 13" key="1">
    <citation type="submission" date="2016-09" db="EMBL/GenBank/DDBJ databases">
        <title>Streptomyces rubrolavendulae MJM4426 Genome sequencing and assembly.</title>
        <authorList>
            <person name="Kim J.-G."/>
        </authorList>
    </citation>
    <scope>NUCLEOTIDE SEQUENCE [LARGE SCALE GENOMIC DNA]</scope>
    <source>
        <strain evidence="12 13">MJM4426</strain>
    </source>
</reference>
<feature type="compositionally biased region" description="Low complexity" evidence="10">
    <location>
        <begin position="44"/>
        <end position="60"/>
    </location>
</feature>
<keyword evidence="9" id="KW-0472">Membrane</keyword>
<keyword evidence="4" id="KW-0410">Iron transport</keyword>
<evidence type="ECO:0000259" key="11">
    <source>
        <dbReference type="PROSITE" id="PS50893"/>
    </source>
</evidence>
<dbReference type="Gene3D" id="3.40.50.300">
    <property type="entry name" value="P-loop containing nucleotide triphosphate hydrolases"/>
    <property type="match status" value="1"/>
</dbReference>
<evidence type="ECO:0000256" key="7">
    <source>
        <dbReference type="ARBA" id="ARBA00023004"/>
    </source>
</evidence>
<organism evidence="12 13">
    <name type="scientific">Streptomyces rubrolavendulae</name>
    <dbReference type="NCBI Taxonomy" id="285473"/>
    <lineage>
        <taxon>Bacteria</taxon>
        <taxon>Bacillati</taxon>
        <taxon>Actinomycetota</taxon>
        <taxon>Actinomycetes</taxon>
        <taxon>Kitasatosporales</taxon>
        <taxon>Streptomycetaceae</taxon>
        <taxon>Streptomyces</taxon>
    </lineage>
</organism>
<comment type="subcellular location">
    <subcellularLocation>
        <location evidence="1">Cell membrane</location>
        <topology evidence="1">Peripheral membrane protein</topology>
    </subcellularLocation>
</comment>
<keyword evidence="3" id="KW-1003">Cell membrane</keyword>
<dbReference type="Pfam" id="PF00005">
    <property type="entry name" value="ABC_tran"/>
    <property type="match status" value="1"/>
</dbReference>
<accession>A0A1D8G8T7</accession>
<feature type="compositionally biased region" description="Low complexity" evidence="10">
    <location>
        <begin position="1"/>
        <end position="35"/>
    </location>
</feature>
<keyword evidence="5" id="KW-0547">Nucleotide-binding</keyword>
<evidence type="ECO:0000313" key="12">
    <source>
        <dbReference type="EMBL" id="AOT61852.1"/>
    </source>
</evidence>
<evidence type="ECO:0000256" key="9">
    <source>
        <dbReference type="ARBA" id="ARBA00023136"/>
    </source>
</evidence>
<sequence>MTSVPAGAAAPEPVPAGAAAPERVPAARPAPQRVPDAPPPAPDGPTAARRGPAGPQAPAGSVRVEGVRFGYPGREVLAGVDLRVEPGESVALVGLNGCGKSTLLRLCAGLLRPAAGRVLLDGEEVARLSRRATARRVALLHQSAPPVPGMTVRQLVRQGRYAARGPLGMLRDGDDAVCARALADVGVQEWADRPVDDLSGGERQRVRLAMALAQDTRVLLLDEPTTYLDLRHQLEVMRTVVRLREERGLTVLMVLHDLGHAARFADRIVALRRGRVAADGPPDEVVTPHLLAEVLGVVGRVGRDPEGGWPVCYPDHPLPSGLAE</sequence>
<dbReference type="InterPro" id="IPR003439">
    <property type="entry name" value="ABC_transporter-like_ATP-bd"/>
</dbReference>
<dbReference type="SUPFAM" id="SSF52540">
    <property type="entry name" value="P-loop containing nucleoside triphosphate hydrolases"/>
    <property type="match status" value="1"/>
</dbReference>
<dbReference type="GO" id="GO:0006826">
    <property type="term" value="P:iron ion transport"/>
    <property type="evidence" value="ECO:0007669"/>
    <property type="project" value="UniProtKB-KW"/>
</dbReference>
<keyword evidence="6 12" id="KW-0067">ATP-binding</keyword>
<keyword evidence="13" id="KW-1185">Reference proteome</keyword>
<dbReference type="PATRIC" id="fig|285473.5.peg.4999"/>
<gene>
    <name evidence="12" type="primary">yusV_3</name>
    <name evidence="12" type="ORF">A4G23_04743</name>
</gene>
<keyword evidence="7" id="KW-0408">Iron</keyword>
<keyword evidence="2" id="KW-0813">Transport</keyword>
<evidence type="ECO:0000313" key="13">
    <source>
        <dbReference type="Proteomes" id="UP000095349"/>
    </source>
</evidence>
<evidence type="ECO:0000256" key="5">
    <source>
        <dbReference type="ARBA" id="ARBA00022741"/>
    </source>
</evidence>
<evidence type="ECO:0000256" key="4">
    <source>
        <dbReference type="ARBA" id="ARBA00022496"/>
    </source>
</evidence>